<evidence type="ECO:0000313" key="3">
    <source>
        <dbReference type="Proteomes" id="UP000027583"/>
    </source>
</evidence>
<dbReference type="InterPro" id="IPR048494">
    <property type="entry name" value="Dit-like_N"/>
</dbReference>
<feature type="domain" description="Dit-like phage tail protein N-terminal" evidence="1">
    <location>
        <begin position="34"/>
        <end position="170"/>
    </location>
</feature>
<accession>A0A060QFF2</accession>
<dbReference type="EMBL" id="CBLX010000009">
    <property type="protein sequence ID" value="CDG39635.1"/>
    <property type="molecule type" value="Genomic_DNA"/>
</dbReference>
<gene>
    <name evidence="2" type="ORF">ASAP_1590</name>
</gene>
<evidence type="ECO:0000259" key="1">
    <source>
        <dbReference type="Pfam" id="PF21821"/>
    </source>
</evidence>
<dbReference type="Proteomes" id="UP000027583">
    <property type="component" value="Unassembled WGS sequence"/>
</dbReference>
<proteinExistence type="predicted"/>
<name>A0A060QFF2_9PROT</name>
<protein>
    <submittedName>
        <fullName evidence="2">Bacteriophage protein</fullName>
    </submittedName>
</protein>
<reference evidence="2 3" key="1">
    <citation type="journal article" date="2014" name="Genome Biol. Evol.">
        <title>Acetic acid bacteria genomes reveal functional traits for adaptation to life in insect guts.</title>
        <authorList>
            <person name="Chouaia B."/>
            <person name="Gaiarsa S."/>
            <person name="Crotti E."/>
            <person name="Comandatore F."/>
            <person name="Degli Esposti M."/>
            <person name="Ricci I."/>
            <person name="Alma A."/>
            <person name="Favia G."/>
            <person name="Bandi C."/>
            <person name="Daffonchio D."/>
        </authorList>
    </citation>
    <scope>NUCLEOTIDE SEQUENCE [LARGE SCALE GENOMIC DNA]</scope>
    <source>
        <strain evidence="2 3">SF2.1</strain>
    </source>
</reference>
<organism evidence="2 3">
    <name type="scientific">Asaia bogorensis</name>
    <dbReference type="NCBI Taxonomy" id="91915"/>
    <lineage>
        <taxon>Bacteria</taxon>
        <taxon>Pseudomonadati</taxon>
        <taxon>Pseudomonadota</taxon>
        <taxon>Alphaproteobacteria</taxon>
        <taxon>Acetobacterales</taxon>
        <taxon>Acetobacteraceae</taxon>
        <taxon>Asaia</taxon>
    </lineage>
</organism>
<dbReference type="Pfam" id="PF21821">
    <property type="entry name" value="Dit_like"/>
    <property type="match status" value="1"/>
</dbReference>
<dbReference type="AlphaFoldDB" id="A0A060QFF2"/>
<sequence>MASLLFTGSRSITGAGDVNDEKGNPVSPITVIPDLAIRERHRDALGITAQPVQKGAAITDHAYKLPAELELEYGWSNSSIQALTSDFTDSTSITGLMDNFGEGYVRQVYQTLLQLQESRQLCTIVTGKRLYKNMLIAEVSTETTADTAYSMFVTCRCVEVFIVNTQTASVGALENQKNPADTASVQKGGTRALIPVANPPQSLLSVVFGGVSGLASR</sequence>
<dbReference type="eggNOG" id="ENOG502ZB42">
    <property type="taxonomic scope" value="Bacteria"/>
</dbReference>
<reference evidence="2 3" key="2">
    <citation type="journal article" date="2014" name="PLoS ONE">
        <title>Evolution of mitochondria reconstructed from the energy metabolism of living bacteria.</title>
        <authorList>
            <person name="Degli Esposti M."/>
            <person name="Chouaia B."/>
            <person name="Comandatore F."/>
            <person name="Crotti E."/>
            <person name="Sassera D."/>
            <person name="Lievens P.M."/>
            <person name="Daffonchio D."/>
            <person name="Bandi C."/>
        </authorList>
    </citation>
    <scope>NUCLEOTIDE SEQUENCE [LARGE SCALE GENOMIC DNA]</scope>
    <source>
        <strain evidence="2 3">SF2.1</strain>
    </source>
</reference>
<comment type="caution">
    <text evidence="2">The sequence shown here is derived from an EMBL/GenBank/DDBJ whole genome shotgun (WGS) entry which is preliminary data.</text>
</comment>
<evidence type="ECO:0000313" key="2">
    <source>
        <dbReference type="EMBL" id="CDG39635.1"/>
    </source>
</evidence>